<name>A0A848EAQ2_9PROT</name>
<dbReference type="Proteomes" id="UP000548582">
    <property type="component" value="Unassembled WGS sequence"/>
</dbReference>
<dbReference type="Pfam" id="PF12158">
    <property type="entry name" value="DUF3592"/>
    <property type="match status" value="1"/>
</dbReference>
<dbReference type="InterPro" id="IPR021994">
    <property type="entry name" value="DUF3592"/>
</dbReference>
<evidence type="ECO:0000256" key="1">
    <source>
        <dbReference type="SAM" id="Phobius"/>
    </source>
</evidence>
<proteinExistence type="predicted"/>
<evidence type="ECO:0000313" key="3">
    <source>
        <dbReference type="EMBL" id="NMJ41584.1"/>
    </source>
</evidence>
<keyword evidence="1" id="KW-0472">Membrane</keyword>
<keyword evidence="1" id="KW-0812">Transmembrane</keyword>
<feature type="domain" description="DUF3592" evidence="2">
    <location>
        <begin position="54"/>
        <end position="123"/>
    </location>
</feature>
<keyword evidence="1" id="KW-1133">Transmembrane helix</keyword>
<gene>
    <name evidence="3" type="ORF">GWK16_10055</name>
</gene>
<evidence type="ECO:0000313" key="4">
    <source>
        <dbReference type="Proteomes" id="UP000548582"/>
    </source>
</evidence>
<dbReference type="AlphaFoldDB" id="A0A848EAQ2"/>
<reference evidence="3 4" key="1">
    <citation type="submission" date="2020-03" db="EMBL/GenBank/DDBJ databases">
        <authorList>
            <person name="Sun Q."/>
        </authorList>
    </citation>
    <scope>NUCLEOTIDE SEQUENCE [LARGE SCALE GENOMIC DNA]</scope>
    <source>
        <strain evidence="3 4">JC162</strain>
    </source>
</reference>
<sequence>MQITTTTTTRTLRPGSRAPRIIGSLLLLVGIGLLLGSGFAIWSEVKFRRIAVETDGRVVDMLRSSSRDRDGRSSVTYKPVFVFRLPEGKEIRVEGGVSSNPPCCRVGDVVRVRYDPARPDHAQMTGFMESWFVATLLGGMGLVFTLIAGVALRISGKAGAVALPGTAPAVGGNMMTFAVPLVGLRREGAGHATQWILQARWQDPRSGVPRLFESPPLPFDPVPQMRQMTAVNIQFDPGDPNSPYAMDLSFLQAPGDDPDATIAVGPVRRG</sequence>
<dbReference type="EMBL" id="JABBKX010000003">
    <property type="protein sequence ID" value="NMJ41584.1"/>
    <property type="molecule type" value="Genomic_DNA"/>
</dbReference>
<comment type="caution">
    <text evidence="3">The sequence shown here is derived from an EMBL/GenBank/DDBJ whole genome shotgun (WGS) entry which is preliminary data.</text>
</comment>
<evidence type="ECO:0000259" key="2">
    <source>
        <dbReference type="Pfam" id="PF12158"/>
    </source>
</evidence>
<feature type="transmembrane region" description="Helical" evidence="1">
    <location>
        <begin position="131"/>
        <end position="152"/>
    </location>
</feature>
<keyword evidence="4" id="KW-1185">Reference proteome</keyword>
<dbReference type="RefSeq" id="WP_170053852.1">
    <property type="nucleotide sequence ID" value="NZ_JABBKX010000003.1"/>
</dbReference>
<organism evidence="3 4">
    <name type="scientific">Neoroseomonas marina</name>
    <dbReference type="NCBI Taxonomy" id="1232220"/>
    <lineage>
        <taxon>Bacteria</taxon>
        <taxon>Pseudomonadati</taxon>
        <taxon>Pseudomonadota</taxon>
        <taxon>Alphaproteobacteria</taxon>
        <taxon>Acetobacterales</taxon>
        <taxon>Acetobacteraceae</taxon>
        <taxon>Neoroseomonas</taxon>
    </lineage>
</organism>
<accession>A0A848EAQ2</accession>
<protein>
    <submittedName>
        <fullName evidence="3">DUF3592 domain-containing protein</fullName>
    </submittedName>
</protein>
<feature type="transmembrane region" description="Helical" evidence="1">
    <location>
        <begin position="21"/>
        <end position="42"/>
    </location>
</feature>